<evidence type="ECO:0000313" key="2">
    <source>
        <dbReference type="EMBL" id="STX50742.1"/>
    </source>
</evidence>
<sequence>MKIRVEVYDEVNQKLVEADIKETARPNNFFIAKLKVDGQVKPIGQILFAIHKDNLYIANLSNLDSNYSRVGTILTRYAFTQSLNFNKQGKIELEAVNNSSPFWKKMGFEAKAGSINGSMYLSDETIKNKVATNFALDTALVTRTSEMNVPKVTSTVRNNEKSPPELNQSVMYSDSRGPAYHLYQAPSFFKGKYNLPKQNIRSLQAPVILNIREKLAITEDFVWKKFEDEVADNTYEPEEQLARDEENESHSQTQDNLKEKTERPDSKQTEEELDEAQRIAETNGFIWKNF</sequence>
<gene>
    <name evidence="2" type="ORF">NCTC13316_00829</name>
</gene>
<accession>A0A378JRI4</accession>
<reference evidence="2 3" key="1">
    <citation type="submission" date="2018-06" db="EMBL/GenBank/DDBJ databases">
        <authorList>
            <consortium name="Pathogen Informatics"/>
            <person name="Doyle S."/>
        </authorList>
    </citation>
    <scope>NUCLEOTIDE SEQUENCE [LARGE SCALE GENOMIC DNA]</scope>
    <source>
        <strain evidence="2 3">NCTC13316</strain>
    </source>
</reference>
<proteinExistence type="predicted"/>
<organism evidence="2 3">
    <name type="scientific">Legionella busanensis</name>
    <dbReference type="NCBI Taxonomy" id="190655"/>
    <lineage>
        <taxon>Bacteria</taxon>
        <taxon>Pseudomonadati</taxon>
        <taxon>Pseudomonadota</taxon>
        <taxon>Gammaproteobacteria</taxon>
        <taxon>Legionellales</taxon>
        <taxon>Legionellaceae</taxon>
        <taxon>Legionella</taxon>
    </lineage>
</organism>
<feature type="region of interest" description="Disordered" evidence="1">
    <location>
        <begin position="236"/>
        <end position="290"/>
    </location>
</feature>
<dbReference type="RefSeq" id="WP_115330436.1">
    <property type="nucleotide sequence ID" value="NZ_CAAAHP010000004.1"/>
</dbReference>
<protein>
    <submittedName>
        <fullName evidence="2">Uncharacterized protein</fullName>
    </submittedName>
</protein>
<dbReference type="Proteomes" id="UP000254794">
    <property type="component" value="Unassembled WGS sequence"/>
</dbReference>
<dbReference type="EMBL" id="UGOD01000001">
    <property type="protein sequence ID" value="STX50742.1"/>
    <property type="molecule type" value="Genomic_DNA"/>
</dbReference>
<evidence type="ECO:0000313" key="3">
    <source>
        <dbReference type="Proteomes" id="UP000254794"/>
    </source>
</evidence>
<feature type="compositionally biased region" description="Basic and acidic residues" evidence="1">
    <location>
        <begin position="256"/>
        <end position="278"/>
    </location>
</feature>
<keyword evidence="3" id="KW-1185">Reference proteome</keyword>
<dbReference type="AlphaFoldDB" id="A0A378JRI4"/>
<name>A0A378JRI4_9GAMM</name>
<dbReference type="OrthoDB" id="359414at2"/>
<evidence type="ECO:0000256" key="1">
    <source>
        <dbReference type="SAM" id="MobiDB-lite"/>
    </source>
</evidence>